<accession>A0A8J8NR32</accession>
<reference evidence="3" key="1">
    <citation type="submission" date="2019-06" db="EMBL/GenBank/DDBJ databases">
        <authorList>
            <person name="Zheng W."/>
        </authorList>
    </citation>
    <scope>NUCLEOTIDE SEQUENCE</scope>
    <source>
        <strain evidence="3">QDHG01</strain>
    </source>
</reference>
<feature type="region of interest" description="Disordered" evidence="2">
    <location>
        <begin position="170"/>
        <end position="221"/>
    </location>
</feature>
<feature type="compositionally biased region" description="Polar residues" evidence="2">
    <location>
        <begin position="140"/>
        <end position="152"/>
    </location>
</feature>
<proteinExistence type="predicted"/>
<feature type="compositionally biased region" description="Polar residues" evidence="2">
    <location>
        <begin position="115"/>
        <end position="132"/>
    </location>
</feature>
<keyword evidence="1" id="KW-0175">Coiled coil</keyword>
<sequence>MAVKKLKRYFNVTDTPRVIVIAKDRYGGVEMVSTEGKEMIERHGWKCLKVIEDQRVKQREAEEMKRQQEIENQMMRQDSGQMQVQFTGVHMPMTQKSGQLDPNQQLLVPQASGGFLSQNPKSGPKSQQNNLQLPGAGALSQKQPLSANSKPPTVNIDDIPIITKNSGLNHALLTHQPSGSVLQPQKSGQALSQQPPGKVNSKSNALLPDQPDDDLPYEIQK</sequence>
<name>A0A8J8NR32_HALGN</name>
<dbReference type="EMBL" id="RRYP01009571">
    <property type="protein sequence ID" value="TNV78975.1"/>
    <property type="molecule type" value="Genomic_DNA"/>
</dbReference>
<feature type="region of interest" description="Disordered" evidence="2">
    <location>
        <begin position="112"/>
        <end position="158"/>
    </location>
</feature>
<keyword evidence="4" id="KW-1185">Reference proteome</keyword>
<dbReference type="Proteomes" id="UP000785679">
    <property type="component" value="Unassembled WGS sequence"/>
</dbReference>
<protein>
    <submittedName>
        <fullName evidence="3">Uncharacterized protein</fullName>
    </submittedName>
</protein>
<gene>
    <name evidence="3" type="ORF">FGO68_gene9142</name>
</gene>
<dbReference type="AlphaFoldDB" id="A0A8J8NR32"/>
<feature type="coiled-coil region" evidence="1">
    <location>
        <begin position="51"/>
        <end position="78"/>
    </location>
</feature>
<organism evidence="3 4">
    <name type="scientific">Halteria grandinella</name>
    <dbReference type="NCBI Taxonomy" id="5974"/>
    <lineage>
        <taxon>Eukaryota</taxon>
        <taxon>Sar</taxon>
        <taxon>Alveolata</taxon>
        <taxon>Ciliophora</taxon>
        <taxon>Intramacronucleata</taxon>
        <taxon>Spirotrichea</taxon>
        <taxon>Stichotrichia</taxon>
        <taxon>Sporadotrichida</taxon>
        <taxon>Halteriidae</taxon>
        <taxon>Halteria</taxon>
    </lineage>
</organism>
<evidence type="ECO:0000256" key="2">
    <source>
        <dbReference type="SAM" id="MobiDB-lite"/>
    </source>
</evidence>
<feature type="compositionally biased region" description="Polar residues" evidence="2">
    <location>
        <begin position="175"/>
        <end position="204"/>
    </location>
</feature>
<evidence type="ECO:0000313" key="4">
    <source>
        <dbReference type="Proteomes" id="UP000785679"/>
    </source>
</evidence>
<feature type="compositionally biased region" description="Acidic residues" evidence="2">
    <location>
        <begin position="210"/>
        <end position="221"/>
    </location>
</feature>
<evidence type="ECO:0000313" key="3">
    <source>
        <dbReference type="EMBL" id="TNV78975.1"/>
    </source>
</evidence>
<evidence type="ECO:0000256" key="1">
    <source>
        <dbReference type="SAM" id="Coils"/>
    </source>
</evidence>
<comment type="caution">
    <text evidence="3">The sequence shown here is derived from an EMBL/GenBank/DDBJ whole genome shotgun (WGS) entry which is preliminary data.</text>
</comment>